<evidence type="ECO:0000313" key="2">
    <source>
        <dbReference type="Proteomes" id="UP000054466"/>
    </source>
</evidence>
<dbReference type="AlphaFoldDB" id="A0A0D1ZCU6"/>
<keyword evidence="2" id="KW-1185">Reference proteome</keyword>
<name>A0A0D1ZCU6_9EURO</name>
<dbReference type="GeneID" id="27347906"/>
<evidence type="ECO:0008006" key="3">
    <source>
        <dbReference type="Google" id="ProtNLM"/>
    </source>
</evidence>
<accession>A0A0D1ZCU6</accession>
<dbReference type="Proteomes" id="UP000054466">
    <property type="component" value="Unassembled WGS sequence"/>
</dbReference>
<protein>
    <recommendedName>
        <fullName evidence="3">Zn(2)-C6 fungal-type domain-containing protein</fullName>
    </recommendedName>
</protein>
<dbReference type="HOGENOM" id="CLU_1855064_0_0_1"/>
<proteinExistence type="predicted"/>
<reference evidence="1 2" key="1">
    <citation type="submission" date="2015-01" db="EMBL/GenBank/DDBJ databases">
        <title>The Genome Sequence of Cladophialophora immunda CBS83496.</title>
        <authorList>
            <consortium name="The Broad Institute Genomics Platform"/>
            <person name="Cuomo C."/>
            <person name="de Hoog S."/>
            <person name="Gorbushina A."/>
            <person name="Stielow B."/>
            <person name="Teixiera M."/>
            <person name="Abouelleil A."/>
            <person name="Chapman S.B."/>
            <person name="Priest M."/>
            <person name="Young S.K."/>
            <person name="Wortman J."/>
            <person name="Nusbaum C."/>
            <person name="Birren B."/>
        </authorList>
    </citation>
    <scope>NUCLEOTIDE SEQUENCE [LARGE SCALE GENOMIC DNA]</scope>
    <source>
        <strain evidence="1 2">CBS 83496</strain>
    </source>
</reference>
<organism evidence="1 2">
    <name type="scientific">Cladophialophora immunda</name>
    <dbReference type="NCBI Taxonomy" id="569365"/>
    <lineage>
        <taxon>Eukaryota</taxon>
        <taxon>Fungi</taxon>
        <taxon>Dikarya</taxon>
        <taxon>Ascomycota</taxon>
        <taxon>Pezizomycotina</taxon>
        <taxon>Eurotiomycetes</taxon>
        <taxon>Chaetothyriomycetidae</taxon>
        <taxon>Chaetothyriales</taxon>
        <taxon>Herpotrichiellaceae</taxon>
        <taxon>Cladophialophora</taxon>
    </lineage>
</organism>
<evidence type="ECO:0000313" key="1">
    <source>
        <dbReference type="EMBL" id="KIW25546.1"/>
    </source>
</evidence>
<gene>
    <name evidence="1" type="ORF">PV07_08712</name>
</gene>
<dbReference type="VEuPathDB" id="FungiDB:PV07_08712"/>
<dbReference type="RefSeq" id="XP_016245762.1">
    <property type="nucleotide sequence ID" value="XM_016395906.1"/>
</dbReference>
<sequence>MPRVAGPQTGNGLTDTIEAPDELPVVKTAKLKGHLTAATDASKYLDLDTPSPRHLQRSMRCPPHLDQFCTRCERKGYLCIGSHPSLRCIESHSLCSYKACPAVEDEFVAKDLSELGGSLELLREDGSVAPIIKPAFTL</sequence>
<dbReference type="EMBL" id="KN847044">
    <property type="protein sequence ID" value="KIW25546.1"/>
    <property type="molecule type" value="Genomic_DNA"/>
</dbReference>